<comment type="caution">
    <text evidence="1">The sequence shown here is derived from an EMBL/GenBank/DDBJ whole genome shotgun (WGS) entry which is preliminary data.</text>
</comment>
<organism evidence="1 2">
    <name type="scientific">Massariosphaeria phaeospora</name>
    <dbReference type="NCBI Taxonomy" id="100035"/>
    <lineage>
        <taxon>Eukaryota</taxon>
        <taxon>Fungi</taxon>
        <taxon>Dikarya</taxon>
        <taxon>Ascomycota</taxon>
        <taxon>Pezizomycotina</taxon>
        <taxon>Dothideomycetes</taxon>
        <taxon>Pleosporomycetidae</taxon>
        <taxon>Pleosporales</taxon>
        <taxon>Pleosporales incertae sedis</taxon>
        <taxon>Massariosphaeria</taxon>
    </lineage>
</organism>
<sequence>MFSFTLPYIAMAYDPINLFGKPLPPELLGGAAKEVALTQEKLTAPANAVLKSFYGNAFHFFANTPDMPPSTCWIKDDPAKTIALIMHRPKGCIYRSLFKTDGFDINYSDFEKMADMWDTMSSYIAFFDYDDLVLVKPSPNGPRIIRKPPRMEIRKALLLWLGEAFKAAGVPMIKPVPGKTLEDSDMSYFASRKITRADVGDPPPPDPVRTGTMVMA</sequence>
<evidence type="ECO:0000313" key="2">
    <source>
        <dbReference type="Proteomes" id="UP000481861"/>
    </source>
</evidence>
<proteinExistence type="predicted"/>
<gene>
    <name evidence="1" type="ORF">BDV95DRAFT_58003</name>
</gene>
<dbReference type="EMBL" id="JAADJZ010000012">
    <property type="protein sequence ID" value="KAF2871250.1"/>
    <property type="molecule type" value="Genomic_DNA"/>
</dbReference>
<reference evidence="1 2" key="1">
    <citation type="submission" date="2020-01" db="EMBL/GenBank/DDBJ databases">
        <authorList>
            <consortium name="DOE Joint Genome Institute"/>
            <person name="Haridas S."/>
            <person name="Albert R."/>
            <person name="Binder M."/>
            <person name="Bloem J."/>
            <person name="Labutti K."/>
            <person name="Salamov A."/>
            <person name="Andreopoulos B."/>
            <person name="Baker S.E."/>
            <person name="Barry K."/>
            <person name="Bills G."/>
            <person name="Bluhm B.H."/>
            <person name="Cannon C."/>
            <person name="Castanera R."/>
            <person name="Culley D.E."/>
            <person name="Daum C."/>
            <person name="Ezra D."/>
            <person name="Gonzalez J.B."/>
            <person name="Henrissat B."/>
            <person name="Kuo A."/>
            <person name="Liang C."/>
            <person name="Lipzen A."/>
            <person name="Lutzoni F."/>
            <person name="Magnuson J."/>
            <person name="Mondo S."/>
            <person name="Nolan M."/>
            <person name="Ohm R."/>
            <person name="Pangilinan J."/>
            <person name="Park H.-J.H."/>
            <person name="Ramirez L."/>
            <person name="Alfaro M."/>
            <person name="Sun H."/>
            <person name="Tritt A."/>
            <person name="Yoshinaga Y."/>
            <person name="Zwiers L.-H.L."/>
            <person name="Turgeon B.G."/>
            <person name="Goodwin S.B."/>
            <person name="Spatafora J.W."/>
            <person name="Crous P.W."/>
            <person name="Grigoriev I.V."/>
        </authorList>
    </citation>
    <scope>NUCLEOTIDE SEQUENCE [LARGE SCALE GENOMIC DNA]</scope>
    <source>
        <strain evidence="1 2">CBS 611.86</strain>
    </source>
</reference>
<name>A0A7C8IDB0_9PLEO</name>
<keyword evidence="2" id="KW-1185">Reference proteome</keyword>
<dbReference type="Proteomes" id="UP000481861">
    <property type="component" value="Unassembled WGS sequence"/>
</dbReference>
<dbReference type="OrthoDB" id="10062667at2759"/>
<accession>A0A7C8IDB0</accession>
<dbReference type="AlphaFoldDB" id="A0A7C8IDB0"/>
<protein>
    <submittedName>
        <fullName evidence="1">Uncharacterized protein</fullName>
    </submittedName>
</protein>
<evidence type="ECO:0000313" key="1">
    <source>
        <dbReference type="EMBL" id="KAF2871250.1"/>
    </source>
</evidence>